<dbReference type="Gene3D" id="2.160.20.110">
    <property type="match status" value="2"/>
</dbReference>
<feature type="domain" description="GLUG" evidence="1">
    <location>
        <begin position="104"/>
        <end position="129"/>
    </location>
</feature>
<proteinExistence type="predicted"/>
<dbReference type="Pfam" id="PF07581">
    <property type="entry name" value="Glug"/>
    <property type="match status" value="5"/>
</dbReference>
<feature type="domain" description="GLUG" evidence="1">
    <location>
        <begin position="516"/>
        <end position="539"/>
    </location>
</feature>
<protein>
    <recommendedName>
        <fullName evidence="1">GLUG domain-containing protein</fullName>
    </recommendedName>
</protein>
<evidence type="ECO:0000313" key="3">
    <source>
        <dbReference type="Proteomes" id="UP000249396"/>
    </source>
</evidence>
<dbReference type="EMBL" id="QJPH01000198">
    <property type="protein sequence ID" value="PZN82908.1"/>
    <property type="molecule type" value="Genomic_DNA"/>
</dbReference>
<dbReference type="Proteomes" id="UP000249396">
    <property type="component" value="Unassembled WGS sequence"/>
</dbReference>
<feature type="non-terminal residue" evidence="2">
    <location>
        <position position="3066"/>
    </location>
</feature>
<reference evidence="2 3" key="1">
    <citation type="journal article" date="2018" name="Aquat. Microb. Ecol.">
        <title>Gammaproteobacterial methanotrophs dominate.</title>
        <authorList>
            <person name="Rissanen A.J."/>
            <person name="Saarenheimo J."/>
            <person name="Tiirola M."/>
            <person name="Peura S."/>
            <person name="Aalto S.L."/>
            <person name="Karvinen A."/>
            <person name="Nykanen H."/>
        </authorList>
    </citation>
    <scope>NUCLEOTIDE SEQUENCE [LARGE SCALE GENOMIC DNA]</scope>
    <source>
        <strain evidence="2">AMbin10</strain>
    </source>
</reference>
<organism evidence="2 3">
    <name type="scientific">Candidatus Methylumidiphilus alinenensis</name>
    <dbReference type="NCBI Taxonomy" id="2202197"/>
    <lineage>
        <taxon>Bacteria</taxon>
        <taxon>Pseudomonadati</taxon>
        <taxon>Pseudomonadota</taxon>
        <taxon>Gammaproteobacteria</taxon>
        <taxon>Methylococcales</taxon>
        <taxon>Candidatus Methylumidiphilus</taxon>
    </lineage>
</organism>
<feature type="domain" description="GLUG" evidence="1">
    <location>
        <begin position="190"/>
        <end position="214"/>
    </location>
</feature>
<dbReference type="InterPro" id="IPR011493">
    <property type="entry name" value="GLUG"/>
</dbReference>
<name>A0A2W4RTG8_9GAMM</name>
<evidence type="ECO:0000313" key="2">
    <source>
        <dbReference type="EMBL" id="PZN82908.1"/>
    </source>
</evidence>
<feature type="domain" description="GLUG" evidence="1">
    <location>
        <begin position="164"/>
        <end position="188"/>
    </location>
</feature>
<comment type="caution">
    <text evidence="2">The sequence shown here is derived from an EMBL/GenBank/DDBJ whole genome shotgun (WGS) entry which is preliminary data.</text>
</comment>
<evidence type="ECO:0000259" key="1">
    <source>
        <dbReference type="Pfam" id="PF07581"/>
    </source>
</evidence>
<accession>A0A2W4RTG8</accession>
<feature type="non-terminal residue" evidence="2">
    <location>
        <position position="1"/>
    </location>
</feature>
<gene>
    <name evidence="2" type="ORF">DM484_05595</name>
</gene>
<sequence length="3066" mass="296796">PFLLSEYSTTITNAHQLQLMAVNPSASYLMVNNINMGELQSASGLWNTTTGFVPVVNFTGLFNGGGYVISGLTINQPNIADVGLFGEASGTISNVGLVGGSVSGQYNVGGLAGVNYGSIINAYNTGTITVIGTNLRAAGLVGLNYGSITNAYSTSTVNGNGDIYSSVGGLVGYNIGSITNAYSAGTVSSNAYVGGLVGFNSGSITNAYNTGTVSGEGGLVGWNDYGGSISNAYNTGTVSGTGNVGGLVGVNHGSIANAYSTGIVNGNGAVRAGGLVGLNYGSITNAYSTGLVNGIGASQLGGLVGLSVGGTVTGSFWDTTTSGIAASTCTTPGTCGIGMATADMMNLANFTSATSANGNVNPNWDLTGTWWMSNGNTRPFLLSEYSTTITNAHQLQLMAVNLNANYTLANNINLGELQSASGLWNTATGFVPVGNATINFTGNFNGNGYTISGLTINRPSASEIGLFGFSGGTLSNVGLVGGNVTGQNDVGGLAGSNSGTITNAYSSGTVADNPSGNLGGLVGYNTGIITNAYSTGTVNGSGNSSYNGGLVGFNYRGTISNAYSTAAVTDSGGGYSGGLVGENSGTIINAYSTGAVTASGSANVVGGLVGANYGSITHAYSTGLVSGVDSSGGLVGKNYSTVNGTFWDTTTSGLATSAAGTGMSTADMQTQANFTSATNANGNVNPHWDFTNTWVMVDGHTYPYLQALTQLVSGTLIGGAAGDVIQMAQNGNSLNTADTDAGGFYYIPLPANTIPSGNTLLSYLSNSAGSPAATVRLSDGNSLVGVDLSFNTLTVGSNSTAAVSNSTVAAAKGGLISTDIPYSVSGNNITVNPVVAFTTANHTNFILNGDITTQNANLTLQSTSPIALGNNLSAGTGTIKLDASGALTYTAGILTASTVNIGSAGTTTAIGSSGVPVATVVANLNAQSSNGDIWLSNTGAANLTASATGGSVNVVNIGGNLTVPTTGSVTGNGISLTTETAVINSTVSLANSLNSQVVSTSNDIILNGPVNGGAGNVSLVSAGAISQTGGIITAGALTGSAASSATLGQSNAIANLGAFTTHGDFSLTNGNRLIITGIVDSGSTGNVTLNLNGGVGENYGVGIPKAGIVGAGLQLLGTGNFGLFAANNVGKLAIDTSGSWIGFGNQGSLTIGTVGATQGVNTHDQNLEIDAGGDISIAENLNTGTGGAILGASGGISQTNNGLITADTLLGNTGGTVTLGLANAIANLGGSLGLTAGGGLTVNDAVASGLTVTGKVQSTAGLVSITNTGGLTVAGTGSVSGNGVSLTASGASSAITLNGAVNGGVGIVTLNATAGATQNTTGIITADTLVLQGISADYALGTATNLVNHLSAPDIGSVNFNNGTSLSVDQIGGITANDVGGVTLYATGVGGNLFVRQNILATVAIAPITLQSDNDILVGQSGVSSGPQLSTVGGNILLASDVDGNQIGGISLFGASLASHGGNITLGGGDASGTGPAGGLSTVNNSIAGGNQGNIGISLGASSLDARSTTGGGNIILTGTGKQSDGTAYADGIQLVAGSAGMDVNLKTSGSGYIFIVGTGDTSSTASNNNGIELDASQGGTITISTVNNGISLLGSGGGTGNASNSNTGILLATAGIGSINISSSGTGSLSLTGKAGNESNSSNITSFGISADAHSAMNTNMGNISLEAYHSLGGTNSIISLLGTVQSAGGGNLTLTADTLNFPTPNSPSISSSGFLLLQPEAPNAPIAVGGSGGTLNLAASLFNGTNQVFKTGFDTIQIGNASGTGGITVNASTTVNDDLRLVQASGAISINAALTLGSVGAYKNLLLQTTGSGTEDTTSGGIIASGLQLLGSGGSYELGSPYNQISTLAGDMGSVDFTNNQGYAVTTVTNGKVNPISTTGIITTAGDIDLHKGATSTDGYISINAELNSGGGNIVLDASGVGGETNNGSTQGSGSVAAIVANGLILLGSGSHTLTNTGNQVSFLAGAGSAGDVTGTGTVIFTDSHTLSIGSLSHGGVSTNGLNSSGDVTLTITGGLTQSQLLEVDGTLSGSATSVNLNNPSNTIAKLGTTTTQGTFTLNDSVNLNIAGAVNSNGGAVSLYGNGVSSSSTSTVNAGGGDILVDGNSSQINLAGKLTTTSADASAVIVQNGSSAVLGKIIATGGGVVIGGNGNNDDFAGGVSQASGTAILANSLAGGAFPGRIGGSVKLNQTGNAIATLGRFNSSGAFTLYDGASLSVTGIVIGLSVDLETNGSNNGITSNGNVTANNNGTVNLIAGNGDISQSSGTITAGLLTGSATAGTGATTGQAIFNSTTNAIAQLGPFTTDGNFSLTDTNAAGLSLAGNVVSHASNGSGTVAIVNSTGALALGGYTVTSGSASSTGTTGVTLNGIGVSSAGGSTVDGGTGLVVVNGGGSGDINLAGTLQTTSSSSQAVYVYNGRQAELGTLTASNGGVLIGWANVSDFQSGVTQNADTVITTNALTGSTHGLVNLGNANAIANLGAFSTQGTGAYFTLVDNVSTGLNVTGAVTTNKLGDASITNTGALTVGGTGSVSGTNVSLTTKTSGDITLNGAVSADATAGTVTLASAGNISQNSSGTITALTLTGGTGSTGTTSAQLYSANNQIANLDAFTTHGGFLLNDTTGLNVSGAVNSGTGSVGLSANGVITEGALASITTGTGANTGLLLYGSAFDLYSNNPTNSVPLFSALSKGVGDIKFIDSRSLVVGSFSVTAGNLTWGVSPSGVTTSGTGAVILKTTTGDINGDGKGVTSARITANGSVTLDAAGGIGIAAPVYTNTTAGTGSTGTPLNLITNGTGTAGNISLVEDHTLNTSRINLGINGTSAASNRILVTLGTLAGNTFIVDGPIGTASVDLTLNAPNSNIVNPSGSGPFTVTANTLTLQAGGAIGGTDAGGGTVTGTAPIQTAAAVINAISSDAALGGTASLGGIYLLNNQTTTLTALATTFGASSGAIKVGNTTGMLTIGSGGVASQFNTVNLYDSSAATTEGITLATGSTVTGYNATLGGTAVTLSADQLFVNNSGSGAVSVNAGAQWLVYSADPTKDSFGVGSILSSGNIAQWHVSYADIPST</sequence>
<feature type="domain" description="GLUG" evidence="1">
    <location>
        <begin position="217"/>
        <end position="239"/>
    </location>
</feature>